<gene>
    <name evidence="4" type="ORF">TrCOL_g625</name>
</gene>
<dbReference type="Gene3D" id="3.30.70.330">
    <property type="match status" value="1"/>
</dbReference>
<feature type="compositionally biased region" description="Polar residues" evidence="2">
    <location>
        <begin position="235"/>
        <end position="249"/>
    </location>
</feature>
<feature type="compositionally biased region" description="Basic residues" evidence="2">
    <location>
        <begin position="454"/>
        <end position="464"/>
    </location>
</feature>
<keyword evidence="1" id="KW-0694">RNA-binding</keyword>
<feature type="compositionally biased region" description="Basic residues" evidence="2">
    <location>
        <begin position="120"/>
        <end position="134"/>
    </location>
</feature>
<dbReference type="InterPro" id="IPR000504">
    <property type="entry name" value="RRM_dom"/>
</dbReference>
<keyword evidence="5" id="KW-1185">Reference proteome</keyword>
<dbReference type="EMBL" id="BRYA01000512">
    <property type="protein sequence ID" value="GMI20499.1"/>
    <property type="molecule type" value="Genomic_DNA"/>
</dbReference>
<dbReference type="SUPFAM" id="SSF54928">
    <property type="entry name" value="RNA-binding domain, RBD"/>
    <property type="match status" value="1"/>
</dbReference>
<feature type="region of interest" description="Disordered" evidence="2">
    <location>
        <begin position="120"/>
        <end position="149"/>
    </location>
</feature>
<protein>
    <recommendedName>
        <fullName evidence="3">RRM domain-containing protein</fullName>
    </recommendedName>
</protein>
<sequence length="551" mass="59517">MDINLIIERVSFKVENVGKRWAKSKRRISFKFLINSTPYNILLLWSCDSQKSMLQMNGEVVQIWTGDESYEETGGGEGGSPTIEERDGTLDRSIYPVGYSQDDEDCGTVGTASVMGRVRHRIRESFRKRRGRSKGKGEGGDDGVIGRTVGGEDKLESWNLYQPNVIPPPSAPPPSNILQTSSSRPPYSTLSSHVSNQGTGGGKNTNSYNQTEQTGNTTTQAGNNTASTSSSSTNPISRLISSYQSSQGRGSKASASAPSQKASSLAPPPSSLFSDPLLTSLNVWDPEPIRASLTSGGLCDKDMVGMAVTLAFLDERDIQVKSSRDFLQSKLNVLVALVRKGEITASAAAVIVHGIGCLLPPLRPLVTTPPPNTVLIRGMRRSVTRTSLVSSFSRYGSVLDAEVAQGKGFGFVRFKGGDGVRRTKEMYGRDEIEVDDVAVVVQVVGGEEGEGGGRKGRGGGKRGGRGASHQLYGHSEDYSDDDDCSSNEGDLPPHPPYLRHRPDAVTVTRSKMMMHLSKSSTDDADDIATDYERREEVSGHKEIFFSNIEDP</sequence>
<organism evidence="4 5">
    <name type="scientific">Triparma columacea</name>
    <dbReference type="NCBI Taxonomy" id="722753"/>
    <lineage>
        <taxon>Eukaryota</taxon>
        <taxon>Sar</taxon>
        <taxon>Stramenopiles</taxon>
        <taxon>Ochrophyta</taxon>
        <taxon>Bolidophyceae</taxon>
        <taxon>Parmales</taxon>
        <taxon>Triparmaceae</taxon>
        <taxon>Triparma</taxon>
    </lineage>
</organism>
<name>A0A9W7L106_9STRA</name>
<evidence type="ECO:0000313" key="5">
    <source>
        <dbReference type="Proteomes" id="UP001165065"/>
    </source>
</evidence>
<dbReference type="Pfam" id="PF00076">
    <property type="entry name" value="RRM_1"/>
    <property type="match status" value="1"/>
</dbReference>
<dbReference type="GO" id="GO:0003723">
    <property type="term" value="F:RNA binding"/>
    <property type="evidence" value="ECO:0007669"/>
    <property type="project" value="UniProtKB-UniRule"/>
</dbReference>
<dbReference type="SMART" id="SM00360">
    <property type="entry name" value="RRM"/>
    <property type="match status" value="1"/>
</dbReference>
<feature type="region of interest" description="Disordered" evidence="2">
    <location>
        <begin position="69"/>
        <end position="88"/>
    </location>
</feature>
<dbReference type="InterPro" id="IPR012677">
    <property type="entry name" value="Nucleotide-bd_a/b_plait_sf"/>
</dbReference>
<feature type="compositionally biased region" description="Pro residues" evidence="2">
    <location>
        <begin position="165"/>
        <end position="175"/>
    </location>
</feature>
<dbReference type="Proteomes" id="UP001165065">
    <property type="component" value="Unassembled WGS sequence"/>
</dbReference>
<proteinExistence type="predicted"/>
<dbReference type="InterPro" id="IPR035979">
    <property type="entry name" value="RBD_domain_sf"/>
</dbReference>
<feature type="compositionally biased region" description="Low complexity" evidence="2">
    <location>
        <begin position="176"/>
        <end position="192"/>
    </location>
</feature>
<evidence type="ECO:0000259" key="3">
    <source>
        <dbReference type="PROSITE" id="PS50102"/>
    </source>
</evidence>
<evidence type="ECO:0000256" key="2">
    <source>
        <dbReference type="SAM" id="MobiDB-lite"/>
    </source>
</evidence>
<evidence type="ECO:0000313" key="4">
    <source>
        <dbReference type="EMBL" id="GMI20499.1"/>
    </source>
</evidence>
<dbReference type="PROSITE" id="PS50102">
    <property type="entry name" value="RRM"/>
    <property type="match status" value="1"/>
</dbReference>
<dbReference type="OrthoDB" id="10623224at2759"/>
<feature type="domain" description="RRM" evidence="3">
    <location>
        <begin position="372"/>
        <end position="439"/>
    </location>
</feature>
<reference evidence="5" key="1">
    <citation type="journal article" date="2023" name="Commun. Biol.">
        <title>Genome analysis of Parmales, the sister group of diatoms, reveals the evolutionary specialization of diatoms from phago-mixotrophs to photoautotrophs.</title>
        <authorList>
            <person name="Ban H."/>
            <person name="Sato S."/>
            <person name="Yoshikawa S."/>
            <person name="Yamada K."/>
            <person name="Nakamura Y."/>
            <person name="Ichinomiya M."/>
            <person name="Sato N."/>
            <person name="Blanc-Mathieu R."/>
            <person name="Endo H."/>
            <person name="Kuwata A."/>
            <person name="Ogata H."/>
        </authorList>
    </citation>
    <scope>NUCLEOTIDE SEQUENCE [LARGE SCALE GENOMIC DNA]</scope>
</reference>
<feature type="compositionally biased region" description="Low complexity" evidence="2">
    <location>
        <begin position="251"/>
        <end position="270"/>
    </location>
</feature>
<comment type="caution">
    <text evidence="4">The sequence shown here is derived from an EMBL/GenBank/DDBJ whole genome shotgun (WGS) entry which is preliminary data.</text>
</comment>
<feature type="region of interest" description="Disordered" evidence="2">
    <location>
        <begin position="445"/>
        <end position="501"/>
    </location>
</feature>
<evidence type="ECO:0000256" key="1">
    <source>
        <dbReference type="PROSITE-ProRule" id="PRU00176"/>
    </source>
</evidence>
<dbReference type="AlphaFoldDB" id="A0A9W7L106"/>
<accession>A0A9W7L106</accession>
<feature type="region of interest" description="Disordered" evidence="2">
    <location>
        <begin position="161"/>
        <end position="270"/>
    </location>
</feature>
<feature type="compositionally biased region" description="Low complexity" evidence="2">
    <location>
        <begin position="209"/>
        <end position="234"/>
    </location>
</feature>